<dbReference type="Proteomes" id="UP000635606">
    <property type="component" value="Unassembled WGS sequence"/>
</dbReference>
<feature type="region of interest" description="Disordered" evidence="1">
    <location>
        <begin position="388"/>
        <end position="413"/>
    </location>
</feature>
<dbReference type="AlphaFoldDB" id="A0A8J3ZPP3"/>
<keyword evidence="2" id="KW-0812">Transmembrane</keyword>
<dbReference type="InterPro" id="IPR007404">
    <property type="entry name" value="YdjM-like"/>
</dbReference>
<evidence type="ECO:0000256" key="1">
    <source>
        <dbReference type="SAM" id="MobiDB-lite"/>
    </source>
</evidence>
<evidence type="ECO:0000313" key="4">
    <source>
        <dbReference type="Proteomes" id="UP000635606"/>
    </source>
</evidence>
<dbReference type="InterPro" id="IPR053170">
    <property type="entry name" value="Transcription_regulator"/>
</dbReference>
<feature type="transmembrane region" description="Helical" evidence="2">
    <location>
        <begin position="141"/>
        <end position="163"/>
    </location>
</feature>
<dbReference type="PANTHER" id="PTHR40031:SF1">
    <property type="entry name" value="MEMBRANE-BOUND METAL-DEPENDENT HYDROLASE"/>
    <property type="match status" value="1"/>
</dbReference>
<evidence type="ECO:0008006" key="5">
    <source>
        <dbReference type="Google" id="ProtNLM"/>
    </source>
</evidence>
<feature type="transmembrane region" description="Helical" evidence="2">
    <location>
        <begin position="74"/>
        <end position="92"/>
    </location>
</feature>
<dbReference type="RefSeq" id="WP_203927621.1">
    <property type="nucleotide sequence ID" value="NZ_BOPH01000029.1"/>
</dbReference>
<protein>
    <recommendedName>
        <fullName evidence="5">Membrane-bound metal-dependent hydrolase</fullName>
    </recommendedName>
</protein>
<accession>A0A8J3ZPP3</accession>
<comment type="caution">
    <text evidence="3">The sequence shown here is derived from an EMBL/GenBank/DDBJ whole genome shotgun (WGS) entry which is preliminary data.</text>
</comment>
<keyword evidence="2" id="KW-1133">Transmembrane helix</keyword>
<proteinExistence type="predicted"/>
<dbReference type="EMBL" id="BOPH01000029">
    <property type="protein sequence ID" value="GIJ67664.1"/>
    <property type="molecule type" value="Genomic_DNA"/>
</dbReference>
<dbReference type="PANTHER" id="PTHR40031">
    <property type="entry name" value="HYPOTHETICAL MEMBRANE SPANNING PROTEIN"/>
    <property type="match status" value="1"/>
</dbReference>
<evidence type="ECO:0000313" key="3">
    <source>
        <dbReference type="EMBL" id="GIJ67664.1"/>
    </source>
</evidence>
<gene>
    <name evidence="3" type="ORF">Voc01_025810</name>
</gene>
<evidence type="ECO:0000256" key="2">
    <source>
        <dbReference type="SAM" id="Phobius"/>
    </source>
</evidence>
<feature type="transmembrane region" description="Helical" evidence="2">
    <location>
        <begin position="193"/>
        <end position="211"/>
    </location>
</feature>
<keyword evidence="4" id="KW-1185">Reference proteome</keyword>
<name>A0A8J3ZPP3_9ACTN</name>
<feature type="transmembrane region" description="Helical" evidence="2">
    <location>
        <begin position="216"/>
        <end position="235"/>
    </location>
</feature>
<keyword evidence="2" id="KW-0472">Membrane</keyword>
<reference evidence="3" key="1">
    <citation type="submission" date="2021-01" db="EMBL/GenBank/DDBJ databases">
        <title>Whole genome shotgun sequence of Virgisporangium ochraceum NBRC 16418.</title>
        <authorList>
            <person name="Komaki H."/>
            <person name="Tamura T."/>
        </authorList>
    </citation>
    <scope>NUCLEOTIDE SEQUENCE</scope>
    <source>
        <strain evidence="3">NBRC 16418</strain>
    </source>
</reference>
<organism evidence="3 4">
    <name type="scientific">Virgisporangium ochraceum</name>
    <dbReference type="NCBI Taxonomy" id="65505"/>
    <lineage>
        <taxon>Bacteria</taxon>
        <taxon>Bacillati</taxon>
        <taxon>Actinomycetota</taxon>
        <taxon>Actinomycetes</taxon>
        <taxon>Micromonosporales</taxon>
        <taxon>Micromonosporaceae</taxon>
        <taxon>Virgisporangium</taxon>
    </lineage>
</organism>
<feature type="transmembrane region" description="Helical" evidence="2">
    <location>
        <begin position="104"/>
        <end position="121"/>
    </location>
</feature>
<feature type="transmembrane region" description="Helical" evidence="2">
    <location>
        <begin position="170"/>
        <end position="187"/>
    </location>
</feature>
<sequence>MDNVTHTLISVLVGEVVHRSIPPSAVLGDRGRRTVALTVMAVGGNLPDADVVYTSWAGSTLDYLLHHRGHTHTVLGSLVLSLVLFLAVRLWWRFRKVTPERADLGFLAGLSVLAPLLHIALDFTNSYGVHPFWPVDNRWYYGDSVFIVEPLLWACAAALLFVLPSRTLRVLIAVVLAAGLGLSWFSGFVPPSFAALLTALTVGLVAVSRFASARAALAGGAAAWLALTAAFVVTARSAESRFGDLLADRFPQARTLDVVLTPMPANPVCREVLAVQRTSDRYVVRRAFHSLAPGWITADRCADLYPTGGTGTAPLAPVGQPSTDEVSWTGELAVPVDLLATLASEYCAVDALLRFARAPVATRVGDGWIVGDLRYDREPGLGLAEVEVGPSEDGCPRLRAPWTPPREDLLGGD</sequence>
<dbReference type="Pfam" id="PF04307">
    <property type="entry name" value="YdjM"/>
    <property type="match status" value="1"/>
</dbReference>